<evidence type="ECO:0000313" key="5">
    <source>
        <dbReference type="Proteomes" id="UP000799764"/>
    </source>
</evidence>
<feature type="region of interest" description="Disordered" evidence="2">
    <location>
        <begin position="804"/>
        <end position="886"/>
    </location>
</feature>
<feature type="compositionally biased region" description="Acidic residues" evidence="2">
    <location>
        <begin position="818"/>
        <end position="836"/>
    </location>
</feature>
<protein>
    <recommendedName>
        <fullName evidence="3">C2H2-type domain-containing protein</fullName>
    </recommendedName>
</protein>
<dbReference type="Gene3D" id="3.30.160.60">
    <property type="entry name" value="Classic Zinc Finger"/>
    <property type="match status" value="2"/>
</dbReference>
<feature type="compositionally biased region" description="Basic and acidic residues" evidence="2">
    <location>
        <begin position="804"/>
        <end position="817"/>
    </location>
</feature>
<dbReference type="InterPro" id="IPR051061">
    <property type="entry name" value="Zinc_finger_trans_reg"/>
</dbReference>
<proteinExistence type="predicted"/>
<dbReference type="SUPFAM" id="SSF57667">
    <property type="entry name" value="beta-beta-alpha zinc fingers"/>
    <property type="match status" value="1"/>
</dbReference>
<accession>A0A9P4PE05</accession>
<keyword evidence="1" id="KW-0863">Zinc-finger</keyword>
<dbReference type="GO" id="GO:0006357">
    <property type="term" value="P:regulation of transcription by RNA polymerase II"/>
    <property type="evidence" value="ECO:0007669"/>
    <property type="project" value="TreeGrafter"/>
</dbReference>
<feature type="compositionally biased region" description="Basic and acidic residues" evidence="2">
    <location>
        <begin position="450"/>
        <end position="474"/>
    </location>
</feature>
<name>A0A9P4PE05_9PLEO</name>
<feature type="compositionally biased region" description="Polar residues" evidence="2">
    <location>
        <begin position="480"/>
        <end position="496"/>
    </location>
</feature>
<sequence length="934" mass="103747">MAQTNENPAIQYIGADGSHYYFDPQEPQAGNDYHQQWRHSGPVPVRNTPSPSGTHSTAMTGSIFFNGPQAISPSVHPHDSSMSNNPQGLSHLVVPSHPGRPRSTISSPNDADHAMSPIYSYGSGFASNTTGAVSRSANLQTSAGHGMASANGEHGSNIPSLSLRMYRNDQHGEPWNPMRAAYSDTAVDRASFPVSHMKFGPYRQQQISDIESVVGPRSDSGYFTQPASQSVISNELERADQDLSTGIFGMTKMDINSAPSESTTEYVPPPSDQTSVHSGRSQNQNKSIYACSKCKEVSKCPSDYKKHMLKHDKPHTCDMQGCRRAAHGKGFTTINDLQRHKKSVHRIGVERDSYQCASEHCRNRGKIWPRLDNFKQHINRMHKEEDETDLIRKSSYRGPLPPSRMTQADMLAGIGVEAQAAGNELDDPASGISLTPDQDENPWATSFDPGSHKYPLDSDQMTRHEGGHFLKAPDFHAGSKNGTRSISPLSSSNINAKRTRPQHSLKVLAEVASTQPTTGTASLRHLSSAPQTKAEQQRQVTHAEQQRLALQKFGKALIAECQANPSVDGTDLGNVVLRILSGTSQKLQSDEFEPDDPRLDALMTKTEALKASQAISNLIKHSRSSPVTSRPRRSSRVSYSDRLQCTHCDVTLARACDMKKHMKRHTKPYGCTYPQCHKRFGAKSDWKRHENSQHFQMETFRCQRTDLRHGNACGDLFQRVGLFKQHLVNEHKVAKDSDISDETKACLIGKNYQRQFWCGFCQKIVKLKERRNAAWDERFDHIDAHFNKEKRGIEQWMCVETRKTKGESLRETDRTNFDDDDDDDDGDEDGDGEPDDSPPPPANGAGDGTYPPYDAFPIPPSVPVTEDLSRKRSYPVEDFAPAPTPKRRRADVNRYCCSCGNGPWQGTMYVMCMDCSHHLCSNCPADLDGGIMLG</sequence>
<dbReference type="InterPro" id="IPR013087">
    <property type="entry name" value="Znf_C2H2_type"/>
</dbReference>
<dbReference type="PROSITE" id="PS50157">
    <property type="entry name" value="ZINC_FINGER_C2H2_2"/>
    <property type="match status" value="1"/>
</dbReference>
<dbReference type="OrthoDB" id="6077919at2759"/>
<dbReference type="Proteomes" id="UP000799764">
    <property type="component" value="Unassembled WGS sequence"/>
</dbReference>
<comment type="caution">
    <text evidence="4">The sequence shown here is derived from an EMBL/GenBank/DDBJ whole genome shotgun (WGS) entry which is preliminary data.</text>
</comment>
<keyword evidence="1" id="KW-0479">Metal-binding</keyword>
<reference evidence="4" key="1">
    <citation type="journal article" date="2020" name="Stud. Mycol.">
        <title>101 Dothideomycetes genomes: a test case for predicting lifestyles and emergence of pathogens.</title>
        <authorList>
            <person name="Haridas S."/>
            <person name="Albert R."/>
            <person name="Binder M."/>
            <person name="Bloem J."/>
            <person name="Labutti K."/>
            <person name="Salamov A."/>
            <person name="Andreopoulos B."/>
            <person name="Baker S."/>
            <person name="Barry K."/>
            <person name="Bills G."/>
            <person name="Bluhm B."/>
            <person name="Cannon C."/>
            <person name="Castanera R."/>
            <person name="Culley D."/>
            <person name="Daum C."/>
            <person name="Ezra D."/>
            <person name="Gonzalez J."/>
            <person name="Henrissat B."/>
            <person name="Kuo A."/>
            <person name="Liang C."/>
            <person name="Lipzen A."/>
            <person name="Lutzoni F."/>
            <person name="Magnuson J."/>
            <person name="Mondo S."/>
            <person name="Nolan M."/>
            <person name="Ohm R."/>
            <person name="Pangilinan J."/>
            <person name="Park H.-J."/>
            <person name="Ramirez L."/>
            <person name="Alfaro M."/>
            <person name="Sun H."/>
            <person name="Tritt A."/>
            <person name="Yoshinaga Y."/>
            <person name="Zwiers L.-H."/>
            <person name="Turgeon B."/>
            <person name="Goodwin S."/>
            <person name="Spatafora J."/>
            <person name="Crous P."/>
            <person name="Grigoriev I."/>
        </authorList>
    </citation>
    <scope>NUCLEOTIDE SEQUENCE</scope>
    <source>
        <strain evidence="4">CBS 690.94</strain>
    </source>
</reference>
<feature type="region of interest" description="Disordered" evidence="2">
    <location>
        <begin position="424"/>
        <end position="542"/>
    </location>
</feature>
<gene>
    <name evidence="4" type="ORF">P171DRAFT_433748</name>
</gene>
<dbReference type="SMART" id="SM00355">
    <property type="entry name" value="ZnF_C2H2"/>
    <property type="match status" value="6"/>
</dbReference>
<feature type="compositionally biased region" description="Polar residues" evidence="2">
    <location>
        <begin position="512"/>
        <end position="521"/>
    </location>
</feature>
<evidence type="ECO:0000256" key="2">
    <source>
        <dbReference type="SAM" id="MobiDB-lite"/>
    </source>
</evidence>
<dbReference type="GO" id="GO:0005634">
    <property type="term" value="C:nucleus"/>
    <property type="evidence" value="ECO:0007669"/>
    <property type="project" value="TreeGrafter"/>
</dbReference>
<dbReference type="AlphaFoldDB" id="A0A9P4PE05"/>
<evidence type="ECO:0000256" key="1">
    <source>
        <dbReference type="PROSITE-ProRule" id="PRU00042"/>
    </source>
</evidence>
<dbReference type="PROSITE" id="PS00028">
    <property type="entry name" value="ZINC_FINGER_C2H2_1"/>
    <property type="match status" value="2"/>
</dbReference>
<dbReference type="PANTHER" id="PTHR46179:SF19">
    <property type="entry name" value="C2H2 FINGER DOMAIN TRANSCRIPTION FACTOR (EUROFUNG)-RELATED"/>
    <property type="match status" value="1"/>
</dbReference>
<feature type="compositionally biased region" description="Polar residues" evidence="2">
    <location>
        <begin position="272"/>
        <end position="282"/>
    </location>
</feature>
<feature type="region of interest" description="Disordered" evidence="2">
    <location>
        <begin position="74"/>
        <end position="111"/>
    </location>
</feature>
<keyword evidence="5" id="KW-1185">Reference proteome</keyword>
<organism evidence="4 5">
    <name type="scientific">Karstenula rhodostoma CBS 690.94</name>
    <dbReference type="NCBI Taxonomy" id="1392251"/>
    <lineage>
        <taxon>Eukaryota</taxon>
        <taxon>Fungi</taxon>
        <taxon>Dikarya</taxon>
        <taxon>Ascomycota</taxon>
        <taxon>Pezizomycotina</taxon>
        <taxon>Dothideomycetes</taxon>
        <taxon>Pleosporomycetidae</taxon>
        <taxon>Pleosporales</taxon>
        <taxon>Massarineae</taxon>
        <taxon>Didymosphaeriaceae</taxon>
        <taxon>Karstenula</taxon>
    </lineage>
</organism>
<evidence type="ECO:0000313" key="4">
    <source>
        <dbReference type="EMBL" id="KAF2442202.1"/>
    </source>
</evidence>
<dbReference type="PANTHER" id="PTHR46179">
    <property type="entry name" value="ZINC FINGER PROTEIN"/>
    <property type="match status" value="1"/>
</dbReference>
<keyword evidence="1" id="KW-0862">Zinc</keyword>
<feature type="compositionally biased region" description="Polar residues" evidence="2">
    <location>
        <begin position="528"/>
        <end position="542"/>
    </location>
</feature>
<feature type="region of interest" description="Disordered" evidence="2">
    <location>
        <begin position="254"/>
        <end position="282"/>
    </location>
</feature>
<evidence type="ECO:0000259" key="3">
    <source>
        <dbReference type="PROSITE" id="PS50157"/>
    </source>
</evidence>
<feature type="domain" description="C2H2-type" evidence="3">
    <location>
        <begin position="669"/>
        <end position="699"/>
    </location>
</feature>
<dbReference type="EMBL" id="MU001504">
    <property type="protein sequence ID" value="KAF2442202.1"/>
    <property type="molecule type" value="Genomic_DNA"/>
</dbReference>
<dbReference type="InterPro" id="IPR036236">
    <property type="entry name" value="Znf_C2H2_sf"/>
</dbReference>
<dbReference type="GO" id="GO:0008270">
    <property type="term" value="F:zinc ion binding"/>
    <property type="evidence" value="ECO:0007669"/>
    <property type="project" value="UniProtKB-KW"/>
</dbReference>